<proteinExistence type="predicted"/>
<comment type="caution">
    <text evidence="2">The sequence shown here is derived from an EMBL/GenBank/DDBJ whole genome shotgun (WGS) entry which is preliminary data.</text>
</comment>
<keyword evidence="3" id="KW-1185">Reference proteome</keyword>
<name>A0A0V1HGJ3_9BILA</name>
<accession>A0A0V1HGJ3</accession>
<evidence type="ECO:0000313" key="3">
    <source>
        <dbReference type="Proteomes" id="UP000055024"/>
    </source>
</evidence>
<protein>
    <submittedName>
        <fullName evidence="2">Uncharacterized protein</fullName>
    </submittedName>
</protein>
<dbReference type="AlphaFoldDB" id="A0A0V1HGJ3"/>
<dbReference type="EMBL" id="JYDP01000075">
    <property type="protein sequence ID" value="KRZ09252.1"/>
    <property type="molecule type" value="Genomic_DNA"/>
</dbReference>
<dbReference type="Proteomes" id="UP000055024">
    <property type="component" value="Unassembled WGS sequence"/>
</dbReference>
<sequence length="74" mass="9008">MKKRSPQRNSFAGQELQVGRSKVNWHRREERLYNVTKECYNGRAQKQHMLQQTWEFQQSLSPHHKVQNRANHLH</sequence>
<organism evidence="2 3">
    <name type="scientific">Trichinella zimbabwensis</name>
    <dbReference type="NCBI Taxonomy" id="268475"/>
    <lineage>
        <taxon>Eukaryota</taxon>
        <taxon>Metazoa</taxon>
        <taxon>Ecdysozoa</taxon>
        <taxon>Nematoda</taxon>
        <taxon>Enoplea</taxon>
        <taxon>Dorylaimia</taxon>
        <taxon>Trichinellida</taxon>
        <taxon>Trichinellidae</taxon>
        <taxon>Trichinella</taxon>
    </lineage>
</organism>
<reference evidence="2 3" key="1">
    <citation type="submission" date="2015-01" db="EMBL/GenBank/DDBJ databases">
        <title>Evolution of Trichinella species and genotypes.</title>
        <authorList>
            <person name="Korhonen P.K."/>
            <person name="Edoardo P."/>
            <person name="Giuseppe L.R."/>
            <person name="Gasser R.B."/>
        </authorList>
    </citation>
    <scope>NUCLEOTIDE SEQUENCE [LARGE SCALE GENOMIC DNA]</scope>
    <source>
        <strain evidence="2">ISS1029</strain>
    </source>
</reference>
<gene>
    <name evidence="2" type="ORF">T11_14382</name>
</gene>
<evidence type="ECO:0000256" key="1">
    <source>
        <dbReference type="SAM" id="MobiDB-lite"/>
    </source>
</evidence>
<feature type="region of interest" description="Disordered" evidence="1">
    <location>
        <begin position="1"/>
        <end position="22"/>
    </location>
</feature>
<evidence type="ECO:0000313" key="2">
    <source>
        <dbReference type="EMBL" id="KRZ09252.1"/>
    </source>
</evidence>